<dbReference type="GO" id="GO:0009451">
    <property type="term" value="P:RNA modification"/>
    <property type="evidence" value="ECO:0007669"/>
    <property type="project" value="InterPro"/>
</dbReference>
<dbReference type="PANTHER" id="PTHR24015:SF548">
    <property type="entry name" value="OS08G0340900 PROTEIN"/>
    <property type="match status" value="1"/>
</dbReference>
<feature type="repeat" description="PPR" evidence="2">
    <location>
        <begin position="603"/>
        <end position="637"/>
    </location>
</feature>
<dbReference type="GO" id="GO:0003723">
    <property type="term" value="F:RNA binding"/>
    <property type="evidence" value="ECO:0007669"/>
    <property type="project" value="InterPro"/>
</dbReference>
<feature type="repeat" description="PPR" evidence="2">
    <location>
        <begin position="705"/>
        <end position="739"/>
    </location>
</feature>
<dbReference type="GO" id="GO:0048731">
    <property type="term" value="P:system development"/>
    <property type="evidence" value="ECO:0007669"/>
    <property type="project" value="UniProtKB-ARBA"/>
</dbReference>
<feature type="repeat" description="PPR" evidence="2">
    <location>
        <begin position="399"/>
        <end position="433"/>
    </location>
</feature>
<evidence type="ECO:0000313" key="4">
    <source>
        <dbReference type="Proteomes" id="UP000825935"/>
    </source>
</evidence>
<sequence>MLKSLKMCGLEDAVHHLEEISLTQVSLENVFCILRRCLKEKVHAYVLRTNFFMHMNGLETLTILGNYLVSLLVEAGHINHAQSVLNRLSEPDEYSWNSLLIGYLKNHEPKNAFAVHKRMEDLGTMNVSDPAFVLLLKACAEDYDFGKGYELHNISTRLGLVESNVFIGSTMIDMYSKFGLLMEAKQVFISMSAHDVVSWTALIAGYVEHKCWMEALDCFQKMQQECVSPNGATYACVLRACCSIRDIARGRELHAEAGRWGMLESHSSIGSALIDMYMKCGLLNCAQEVFDSLLSNDVVSWTVLISGYVENGFDYKALHLIEQMRAEGVFYNAFTVVCGLRVCCNLLFGNKVQQLHMEAERQGLFEDNPLVCGTLMNAYAKCGLMDKGRQAFDKFPVRNSNIWTTLILGYAENGLFEEVCDLLNHMELEGCSPDPLALVCCLNACQTIGNTDEVGELLRKVEHLGLIETNINVESTLIHMHLKSGSVTLALQLFDKLAERDVVVWTILISGVLECGLSEQASQYVEQIQQEGVLSNVDSHILELKISAMRKSIKRGQQIHAKLEVQGLVEGCCAVGNSLIDMYTKFGCMALAEQVFERLPDRDVVSWTTLISGYVDNEDNEQGLSCIKNLSLIGLIPNTITLFCGLKACISIGALNDGQDLHAEIERRELLDCDLMLGNNLIEFYAKFGWHLKGRELLQRLPFRDVGSWNAMIAGCAESGHFEIMFECFNEMQLEGICPNELTLLCCLKACSISEHIEKGEAFYIEMERLGIAKSDPFLGSALVDMYCKCGSLVKAQEVFHHLIAPDVVSWTALTAGYVAYGLNVEALYCFERMQIEGVIPNILTSDSSLKACGAMRALRKGQEIHVKVNSLDSLDRAFICYTLLQMYVDCNCLTKARQVFDMLPVQDRLSWEVLISGYMETMTIDDTLEKYKTGQCQYGSSDVTTLIFNLVEFMVAGNTEKAQYIHSEIERQGMVENNPVLGNVILDLYSRCGMVDKAQLVFDKLLSRDVGSWSSLLTGYADNGHFEKAIMCYEQMQEENIHPDYVSFMLVLKSCISVGDINRVRKLLAMVGIDSLSDSEMLAGSTLIDLCVKCGSTGIAQEIFDILPFRRSTIWTAVIVWYMESGHTEEAINCFEQMQDDKILPTAAALVCLLKACGTLGAIDKGRHLHNEVEIRGLLDRDTVGNSLLSMYMRCGSLIDAQQLFRQLPSRDVVSWTILMTGYGILGKFEDVFHTFDEMVGLAIQPDAVCFLVILNVCSRTGLFVKSEMYLEAMSRLHGIIPSVKHYTSIVHILCRVGHLDAAIAKMSMIPVAPNFITWQNVLGVCMGAGNMQLAKQAFKQVLYLGENRAGTGRFSQT</sequence>
<evidence type="ECO:0000313" key="3">
    <source>
        <dbReference type="EMBL" id="KAH7296448.1"/>
    </source>
</evidence>
<feature type="repeat" description="PPR" evidence="2">
    <location>
        <begin position="501"/>
        <end position="535"/>
    </location>
</feature>
<dbReference type="NCBIfam" id="TIGR00756">
    <property type="entry name" value="PPR"/>
    <property type="match status" value="7"/>
</dbReference>
<feature type="repeat" description="PPR" evidence="2">
    <location>
        <begin position="1010"/>
        <end position="1044"/>
    </location>
</feature>
<feature type="repeat" description="PPR" evidence="2">
    <location>
        <begin position="297"/>
        <end position="331"/>
    </location>
</feature>
<dbReference type="InterPro" id="IPR002885">
    <property type="entry name" value="PPR_rpt"/>
</dbReference>
<proteinExistence type="predicted"/>
<dbReference type="PROSITE" id="PS51375">
    <property type="entry name" value="PPR"/>
    <property type="match status" value="11"/>
</dbReference>
<feature type="repeat" description="PPR" evidence="2">
    <location>
        <begin position="1213"/>
        <end position="1247"/>
    </location>
</feature>
<evidence type="ECO:0008006" key="5">
    <source>
        <dbReference type="Google" id="ProtNLM"/>
    </source>
</evidence>
<dbReference type="InterPro" id="IPR046960">
    <property type="entry name" value="PPR_At4g14850-like_plant"/>
</dbReference>
<organism evidence="3 4">
    <name type="scientific">Ceratopteris richardii</name>
    <name type="common">Triangle waterfern</name>
    <dbReference type="NCBI Taxonomy" id="49495"/>
    <lineage>
        <taxon>Eukaryota</taxon>
        <taxon>Viridiplantae</taxon>
        <taxon>Streptophyta</taxon>
        <taxon>Embryophyta</taxon>
        <taxon>Tracheophyta</taxon>
        <taxon>Polypodiopsida</taxon>
        <taxon>Polypodiidae</taxon>
        <taxon>Polypodiales</taxon>
        <taxon>Pteridineae</taxon>
        <taxon>Pteridaceae</taxon>
        <taxon>Parkerioideae</taxon>
        <taxon>Ceratopteris</taxon>
    </lineage>
</organism>
<protein>
    <recommendedName>
        <fullName evidence="5">Pentatricopeptide repeat-containing protein</fullName>
    </recommendedName>
</protein>
<evidence type="ECO:0000256" key="2">
    <source>
        <dbReference type="PROSITE-ProRule" id="PRU00708"/>
    </source>
</evidence>
<evidence type="ECO:0000256" key="1">
    <source>
        <dbReference type="ARBA" id="ARBA00022737"/>
    </source>
</evidence>
<dbReference type="EMBL" id="CM035431">
    <property type="protein sequence ID" value="KAH7296445.1"/>
    <property type="molecule type" value="Genomic_DNA"/>
</dbReference>
<dbReference type="Gene3D" id="1.25.40.10">
    <property type="entry name" value="Tetratricopeptide repeat domain"/>
    <property type="match status" value="9"/>
</dbReference>
<dbReference type="EMBL" id="CM035431">
    <property type="protein sequence ID" value="KAH7296447.1"/>
    <property type="molecule type" value="Genomic_DNA"/>
</dbReference>
<feature type="repeat" description="PPR" evidence="2">
    <location>
        <begin position="1112"/>
        <end position="1146"/>
    </location>
</feature>
<gene>
    <name evidence="3" type="ORF">KP509_26G023300</name>
</gene>
<dbReference type="Pfam" id="PF01535">
    <property type="entry name" value="PPR"/>
    <property type="match status" value="11"/>
</dbReference>
<dbReference type="EMBL" id="CM035431">
    <property type="protein sequence ID" value="KAH7296448.1"/>
    <property type="molecule type" value="Genomic_DNA"/>
</dbReference>
<feature type="repeat" description="PPR" evidence="2">
    <location>
        <begin position="195"/>
        <end position="229"/>
    </location>
</feature>
<dbReference type="FunFam" id="1.25.40.10:FF:000158">
    <property type="entry name" value="pentatricopeptide repeat-containing protein At2g33680"/>
    <property type="match status" value="1"/>
</dbReference>
<dbReference type="FunFam" id="1.25.40.10:FF:000073">
    <property type="entry name" value="Pentatricopeptide repeat-containing protein chloroplastic"/>
    <property type="match status" value="1"/>
</dbReference>
<dbReference type="Pfam" id="PF13812">
    <property type="entry name" value="PPR_3"/>
    <property type="match status" value="1"/>
</dbReference>
<feature type="repeat" description="PPR" evidence="2">
    <location>
        <begin position="92"/>
        <end position="126"/>
    </location>
</feature>
<accession>A0A8T2RLH3</accession>
<dbReference type="EMBL" id="CM035431">
    <property type="protein sequence ID" value="KAH7296446.1"/>
    <property type="molecule type" value="Genomic_DNA"/>
</dbReference>
<dbReference type="InterPro" id="IPR011990">
    <property type="entry name" value="TPR-like_helical_dom_sf"/>
</dbReference>
<dbReference type="Proteomes" id="UP000825935">
    <property type="component" value="Chromosome 26"/>
</dbReference>
<keyword evidence="4" id="KW-1185">Reference proteome</keyword>
<dbReference type="PANTHER" id="PTHR24015">
    <property type="entry name" value="OS07G0578800 PROTEIN-RELATED"/>
    <property type="match status" value="1"/>
</dbReference>
<feature type="repeat" description="PPR" evidence="2">
    <location>
        <begin position="807"/>
        <end position="841"/>
    </location>
</feature>
<reference evidence="3" key="1">
    <citation type="submission" date="2021-08" db="EMBL/GenBank/DDBJ databases">
        <title>WGS assembly of Ceratopteris richardii.</title>
        <authorList>
            <person name="Marchant D.B."/>
            <person name="Chen G."/>
            <person name="Jenkins J."/>
            <person name="Shu S."/>
            <person name="Leebens-Mack J."/>
            <person name="Grimwood J."/>
            <person name="Schmutz J."/>
            <person name="Soltis P."/>
            <person name="Soltis D."/>
            <person name="Chen Z.-H."/>
        </authorList>
    </citation>
    <scope>NUCLEOTIDE SEQUENCE</scope>
    <source>
        <strain evidence="3">Whitten #5841</strain>
        <tissue evidence="3">Leaf</tissue>
    </source>
</reference>
<dbReference type="Pfam" id="PF13041">
    <property type="entry name" value="PPR_2"/>
    <property type="match status" value="4"/>
</dbReference>
<name>A0A8T2RLH3_CERRI</name>
<keyword evidence="1" id="KW-0677">Repeat</keyword>
<comment type="caution">
    <text evidence="3">The sequence shown here is derived from an EMBL/GenBank/DDBJ whole genome shotgun (WGS) entry which is preliminary data.</text>
</comment>